<accession>A0ABP9BX14</accession>
<protein>
    <submittedName>
        <fullName evidence="1">Uncharacterized protein</fullName>
    </submittedName>
</protein>
<dbReference type="Proteomes" id="UP001501433">
    <property type="component" value="Unassembled WGS sequence"/>
</dbReference>
<evidence type="ECO:0000313" key="2">
    <source>
        <dbReference type="Proteomes" id="UP001501433"/>
    </source>
</evidence>
<reference evidence="2" key="1">
    <citation type="journal article" date="2019" name="Int. J. Syst. Evol. Microbiol.">
        <title>The Global Catalogue of Microorganisms (GCM) 10K type strain sequencing project: providing services to taxonomists for standard genome sequencing and annotation.</title>
        <authorList>
            <consortium name="The Broad Institute Genomics Platform"/>
            <consortium name="The Broad Institute Genome Sequencing Center for Infectious Disease"/>
            <person name="Wu L."/>
            <person name="Ma J."/>
        </authorList>
    </citation>
    <scope>NUCLEOTIDE SEQUENCE [LARGE SCALE GENOMIC DNA]</scope>
    <source>
        <strain evidence="2">JCM 18325</strain>
    </source>
</reference>
<evidence type="ECO:0000313" key="1">
    <source>
        <dbReference type="EMBL" id="GAA4801690.1"/>
    </source>
</evidence>
<dbReference type="RefSeq" id="WP_345275311.1">
    <property type="nucleotide sequence ID" value="NZ_BAABJW010000001.1"/>
</dbReference>
<organism evidence="1 2">
    <name type="scientific">Litoribaculum gwangyangense</name>
    <dbReference type="NCBI Taxonomy" id="1130722"/>
    <lineage>
        <taxon>Bacteria</taxon>
        <taxon>Pseudomonadati</taxon>
        <taxon>Bacteroidota</taxon>
        <taxon>Flavobacteriia</taxon>
        <taxon>Flavobacteriales</taxon>
        <taxon>Flavobacteriaceae</taxon>
        <taxon>Litoribaculum</taxon>
    </lineage>
</organism>
<proteinExistence type="predicted"/>
<name>A0ABP9BX14_9FLAO</name>
<comment type="caution">
    <text evidence="1">The sequence shown here is derived from an EMBL/GenBank/DDBJ whole genome shotgun (WGS) entry which is preliminary data.</text>
</comment>
<sequence length="290" mass="34098">MDVTSKEYEKNYNGRMSSYKNDYIDNTENSFLAIELENYSNYYNALIKIADYFKNKTTKDLRINSTTTVVISDLKEVNESVFNEIFKIEKTKILLNKVSTDIGFEDYMIRGQIPGKIEIDFKKLNNYITSAKRIIDFINEKKSGIQKSDAPEKQIIKKETETNIISENKEGAVDIGDDDYTKSTIEKYLQNIVDYIIPQEHKVLVDALYFYFTKNEFPKLEKKIMFKRVNKKKVGWALKEVYMNLKTDKLSEEYLQFAKDNINLFENVKSNPENYMDSNLYSYFTTNPDK</sequence>
<gene>
    <name evidence="1" type="ORF">GCM10023330_04540</name>
</gene>
<keyword evidence="2" id="KW-1185">Reference proteome</keyword>
<dbReference type="EMBL" id="BAABJW010000001">
    <property type="protein sequence ID" value="GAA4801690.1"/>
    <property type="molecule type" value="Genomic_DNA"/>
</dbReference>